<dbReference type="CDD" id="cd00586">
    <property type="entry name" value="4HBT"/>
    <property type="match status" value="1"/>
</dbReference>
<dbReference type="Pfam" id="PF13279">
    <property type="entry name" value="4HBT_2"/>
    <property type="match status" value="1"/>
</dbReference>
<keyword evidence="1" id="KW-0378">Hydrolase</keyword>
<name>A0A7W8YBA2_9MICC</name>
<dbReference type="PANTHER" id="PTHR31793:SF24">
    <property type="entry name" value="LONG-CHAIN ACYL-COA THIOESTERASE FADM"/>
    <property type="match status" value="1"/>
</dbReference>
<protein>
    <submittedName>
        <fullName evidence="1">Acyl-CoA thioester hydrolase</fullName>
        <ecNumber evidence="1">3.1.2.-</ecNumber>
    </submittedName>
</protein>
<dbReference type="SUPFAM" id="SSF54637">
    <property type="entry name" value="Thioesterase/thiol ester dehydrase-isomerase"/>
    <property type="match status" value="1"/>
</dbReference>
<dbReference type="InterPro" id="IPR029069">
    <property type="entry name" value="HotDog_dom_sf"/>
</dbReference>
<accession>A0A7W8YBA2</accession>
<reference evidence="1 2" key="1">
    <citation type="submission" date="2020-08" db="EMBL/GenBank/DDBJ databases">
        <title>Sequencing the genomes of 1000 actinobacteria strains.</title>
        <authorList>
            <person name="Klenk H.-P."/>
        </authorList>
    </citation>
    <scope>NUCLEOTIDE SEQUENCE [LARGE SCALE GENOMIC DNA]</scope>
    <source>
        <strain evidence="1 2">DSM 23694</strain>
    </source>
</reference>
<sequence length="157" mass="17652">MNRIIVDVPMRWGDMDAYGHINNVNSVRLMEEARVHAFGVPGGTGRDGVPAQASFLNDVPAGTQVLVVDHRVKYLAPLEYRNVPVRVEVWLANIKGASFDVCYEFFDPVENTLCIKANSTLAFFATDTQRLLRITPDEKRRLERFSGPPIFGERKSS</sequence>
<comment type="caution">
    <text evidence="1">The sequence shown here is derived from an EMBL/GenBank/DDBJ whole genome shotgun (WGS) entry which is preliminary data.</text>
</comment>
<proteinExistence type="predicted"/>
<dbReference type="EC" id="3.1.2.-" evidence="1"/>
<dbReference type="EMBL" id="JACHBL010000001">
    <property type="protein sequence ID" value="MBB5598378.1"/>
    <property type="molecule type" value="Genomic_DNA"/>
</dbReference>
<evidence type="ECO:0000313" key="1">
    <source>
        <dbReference type="EMBL" id="MBB5598378.1"/>
    </source>
</evidence>
<keyword evidence="2" id="KW-1185">Reference proteome</keyword>
<gene>
    <name evidence="1" type="ORF">BKA12_001458</name>
</gene>
<dbReference type="Gene3D" id="3.10.129.10">
    <property type="entry name" value="Hotdog Thioesterase"/>
    <property type="match status" value="1"/>
</dbReference>
<evidence type="ECO:0000313" key="2">
    <source>
        <dbReference type="Proteomes" id="UP000523863"/>
    </source>
</evidence>
<organism evidence="1 2">
    <name type="scientific">Neomicrococcus lactis</name>
    <dbReference type="NCBI Taxonomy" id="732241"/>
    <lineage>
        <taxon>Bacteria</taxon>
        <taxon>Bacillati</taxon>
        <taxon>Actinomycetota</taxon>
        <taxon>Actinomycetes</taxon>
        <taxon>Micrococcales</taxon>
        <taxon>Micrococcaceae</taxon>
        <taxon>Neomicrococcus</taxon>
    </lineage>
</organism>
<dbReference type="Proteomes" id="UP000523863">
    <property type="component" value="Unassembled WGS sequence"/>
</dbReference>
<dbReference type="PANTHER" id="PTHR31793">
    <property type="entry name" value="4-HYDROXYBENZOYL-COA THIOESTERASE FAMILY MEMBER"/>
    <property type="match status" value="1"/>
</dbReference>
<dbReference type="AlphaFoldDB" id="A0A7W8YBA2"/>
<dbReference type="RefSeq" id="WP_333907830.1">
    <property type="nucleotide sequence ID" value="NZ_CANLFI010000003.1"/>
</dbReference>
<dbReference type="InterPro" id="IPR050563">
    <property type="entry name" value="4-hydroxybenzoyl-CoA_TE"/>
</dbReference>
<dbReference type="GO" id="GO:0047617">
    <property type="term" value="F:fatty acyl-CoA hydrolase activity"/>
    <property type="evidence" value="ECO:0007669"/>
    <property type="project" value="TreeGrafter"/>
</dbReference>